<protein>
    <recommendedName>
        <fullName evidence="8">Tetratricopeptide repeat protein</fullName>
    </recommendedName>
</protein>
<feature type="compositionally biased region" description="Basic and acidic residues" evidence="4">
    <location>
        <begin position="585"/>
        <end position="597"/>
    </location>
</feature>
<feature type="repeat" description="TPR" evidence="3">
    <location>
        <begin position="92"/>
        <end position="125"/>
    </location>
</feature>
<feature type="chain" id="PRO_5004813166" description="Tetratricopeptide repeat protein" evidence="5">
    <location>
        <begin position="21"/>
        <end position="701"/>
    </location>
</feature>
<comment type="caution">
    <text evidence="6">The sequence shown here is derived from an EMBL/GenBank/DDBJ whole genome shotgun (WGS) entry which is preliminary data.</text>
</comment>
<keyword evidence="2 3" id="KW-0802">TPR repeat</keyword>
<sequence length="701" mass="80855">MRRALTYLFFLLAIAVNMQAQVNTDRVMAIGRNALYFEDYVLSIQYFNQVIKAKPWMAEPYFYRAVAKLNLDDFQGAEEDCTLSLERNPFLAQAYYARGIARQSLEKYAEAIEDYTKGLEFKPGDRAMMSNKAIAYVQKKDFTDAEQVFEELIRAHPKQSLGYLTRAAMYLEKGDTAKALSDYDRAIALDSFYAPCYANRALTLYQSGRYAEALKDLDQAIRLNTREPGYYINRGLVRYELNDLRGAMADYDQVIEMDADNRIARFNRGLLRAQVGDDNRAIEDFDVVLRLEPDNDIARYNRATLLFKTGDYRATIRDLDAVLRRYPDFVQGYYYRADVKRRLNDLKGADRDYIAAMKIEDDRRRGRRSVTSTAAKDSTRSGANDRTREESDRNIEKFSRLVVYDRKEEQKSKYQSEIRGRVQDRNVQVELEPMFVLTYYERQADVRERVFYDRLVERFNDRRVLAWRLLLTNREAALTEEQIAAHFASIDSYSKRIERTPGNADLHFGRALDYLLVQDFTEALRDLDRTIELAPDAAPLAYFARAVVRYKQLESARSQQPDVTSAAASPFRFGAAATRPSTSADTRDPSPSDEARRHEHELILRDYDQVIRLAPDFAFAYFNRGNLRCTGRDFRAAIADYDEAIRRDPELAEAYFNRGLAELSMGNATRGIADLSKAGELGLPSAYSIIRRMTEESKSNE</sequence>
<dbReference type="GO" id="GO:0009279">
    <property type="term" value="C:cell outer membrane"/>
    <property type="evidence" value="ECO:0007669"/>
    <property type="project" value="TreeGrafter"/>
</dbReference>
<dbReference type="Pfam" id="PF00515">
    <property type="entry name" value="TPR_1"/>
    <property type="match status" value="1"/>
</dbReference>
<dbReference type="SUPFAM" id="SSF48452">
    <property type="entry name" value="TPR-like"/>
    <property type="match status" value="2"/>
</dbReference>
<dbReference type="PROSITE" id="PS50005">
    <property type="entry name" value="TPR"/>
    <property type="match status" value="8"/>
</dbReference>
<evidence type="ECO:0000256" key="2">
    <source>
        <dbReference type="ARBA" id="ARBA00022803"/>
    </source>
</evidence>
<evidence type="ECO:0000256" key="3">
    <source>
        <dbReference type="PROSITE-ProRule" id="PRU00339"/>
    </source>
</evidence>
<feature type="repeat" description="TPR" evidence="3">
    <location>
        <begin position="228"/>
        <end position="261"/>
    </location>
</feature>
<evidence type="ECO:0000313" key="7">
    <source>
        <dbReference type="Proteomes" id="UP000018837"/>
    </source>
</evidence>
<reference evidence="6 7" key="1">
    <citation type="submission" date="2013-11" db="EMBL/GenBank/DDBJ databases">
        <title>Single cell genomics of uncultured Tannerella BU063 (oral taxon 286).</title>
        <authorList>
            <person name="Beall C.J."/>
            <person name="Campbell A.G."/>
            <person name="Griffen A.L."/>
            <person name="Podar M."/>
            <person name="Leys E.J."/>
        </authorList>
    </citation>
    <scope>NUCLEOTIDE SEQUENCE [LARGE SCALE GENOMIC DNA]</scope>
    <source>
        <strain evidence="6">Cell 2</strain>
    </source>
</reference>
<dbReference type="GO" id="GO:0046813">
    <property type="term" value="P:receptor-mediated virion attachment to host cell"/>
    <property type="evidence" value="ECO:0007669"/>
    <property type="project" value="TreeGrafter"/>
</dbReference>
<dbReference type="InterPro" id="IPR011990">
    <property type="entry name" value="TPR-like_helical_dom_sf"/>
</dbReference>
<gene>
    <name evidence="6" type="ORF">N425_10520</name>
</gene>
<dbReference type="PROSITE" id="PS50293">
    <property type="entry name" value="TPR_REGION"/>
    <property type="match status" value="1"/>
</dbReference>
<feature type="repeat" description="TPR" evidence="3">
    <location>
        <begin position="262"/>
        <end position="295"/>
    </location>
</feature>
<dbReference type="Proteomes" id="UP000018837">
    <property type="component" value="Unassembled WGS sequence"/>
</dbReference>
<dbReference type="EMBL" id="AYUF01000485">
    <property type="protein sequence ID" value="ETK01354.1"/>
    <property type="molecule type" value="Genomic_DNA"/>
</dbReference>
<dbReference type="InterPro" id="IPR050498">
    <property type="entry name" value="Ycf3"/>
</dbReference>
<name>W2C2B2_9BACT</name>
<dbReference type="PATRIC" id="fig|1411148.3.peg.1703"/>
<feature type="signal peptide" evidence="5">
    <location>
        <begin position="1"/>
        <end position="20"/>
    </location>
</feature>
<feature type="repeat" description="TPR" evidence="3">
    <location>
        <begin position="504"/>
        <end position="537"/>
    </location>
</feature>
<evidence type="ECO:0000256" key="1">
    <source>
        <dbReference type="ARBA" id="ARBA00022737"/>
    </source>
</evidence>
<keyword evidence="1" id="KW-0677">Repeat</keyword>
<accession>W2C2B2</accession>
<feature type="repeat" description="TPR" evidence="3">
    <location>
        <begin position="126"/>
        <end position="159"/>
    </location>
</feature>
<proteinExistence type="predicted"/>
<feature type="repeat" description="TPR" evidence="3">
    <location>
        <begin position="194"/>
        <end position="227"/>
    </location>
</feature>
<feature type="region of interest" description="Disordered" evidence="4">
    <location>
        <begin position="577"/>
        <end position="597"/>
    </location>
</feature>
<dbReference type="InterPro" id="IPR019734">
    <property type="entry name" value="TPR_rpt"/>
</dbReference>
<feature type="compositionally biased region" description="Basic and acidic residues" evidence="4">
    <location>
        <begin position="377"/>
        <end position="392"/>
    </location>
</feature>
<evidence type="ECO:0000256" key="5">
    <source>
        <dbReference type="SAM" id="SignalP"/>
    </source>
</evidence>
<organism evidence="6 7">
    <name type="scientific">Tannerella sp. oral taxon BU063 isolate Cell 2</name>
    <dbReference type="NCBI Taxonomy" id="1411148"/>
    <lineage>
        <taxon>Bacteria</taxon>
        <taxon>Pseudomonadati</taxon>
        <taxon>Bacteroidota</taxon>
        <taxon>Bacteroidia</taxon>
        <taxon>Bacteroidales</taxon>
        <taxon>Tannerellaceae</taxon>
        <taxon>Tannerella</taxon>
    </lineage>
</organism>
<keyword evidence="5" id="KW-0732">Signal</keyword>
<evidence type="ECO:0000313" key="6">
    <source>
        <dbReference type="EMBL" id="ETK01354.1"/>
    </source>
</evidence>
<dbReference type="AlphaFoldDB" id="W2C2B2"/>
<feature type="repeat" description="TPR" evidence="3">
    <location>
        <begin position="160"/>
        <end position="193"/>
    </location>
</feature>
<dbReference type="Pfam" id="PF13432">
    <property type="entry name" value="TPR_16"/>
    <property type="match status" value="3"/>
</dbReference>
<evidence type="ECO:0008006" key="8">
    <source>
        <dbReference type="Google" id="ProtNLM"/>
    </source>
</evidence>
<feature type="region of interest" description="Disordered" evidence="4">
    <location>
        <begin position="365"/>
        <end position="392"/>
    </location>
</feature>
<dbReference type="PANTHER" id="PTHR44858:SF1">
    <property type="entry name" value="UDP-N-ACETYLGLUCOSAMINE--PEPTIDE N-ACETYLGLUCOSAMINYLTRANSFERASE SPINDLY-RELATED"/>
    <property type="match status" value="1"/>
</dbReference>
<dbReference type="Pfam" id="PF13414">
    <property type="entry name" value="TPR_11"/>
    <property type="match status" value="1"/>
</dbReference>
<feature type="repeat" description="TPR" evidence="3">
    <location>
        <begin position="618"/>
        <end position="651"/>
    </location>
</feature>
<evidence type="ECO:0000256" key="4">
    <source>
        <dbReference type="SAM" id="MobiDB-lite"/>
    </source>
</evidence>
<dbReference type="SMART" id="SM00028">
    <property type="entry name" value="TPR"/>
    <property type="match status" value="12"/>
</dbReference>
<dbReference type="Gene3D" id="1.25.40.10">
    <property type="entry name" value="Tetratricopeptide repeat domain"/>
    <property type="match status" value="6"/>
</dbReference>
<dbReference type="PANTHER" id="PTHR44858">
    <property type="entry name" value="TETRATRICOPEPTIDE REPEAT PROTEIN 6"/>
    <property type="match status" value="1"/>
</dbReference>